<evidence type="ECO:0000313" key="4">
    <source>
        <dbReference type="EnsemblFungi" id="EJT68350"/>
    </source>
</evidence>
<sequence length="204" mass="21400">MERLSVVVSKTGSSGDGGYAAEAHTQSASRALSVGPEKLDLSPRILPADASSARLERPAHFKRAVVSGRALRSGPGPGSGQGPSLASALERRVDPFISPEGVLRWCYVLFIVILGVGIPSPSFPKMYMSCPAGLPSRFAPARQLDEGRPSQPDPRTTAVAVSRHDSGVPDMLPRSMANPRASLSAFVAPPSGSFMSWNSGLSFS</sequence>
<keyword evidence="2" id="KW-0812">Transmembrane</keyword>
<keyword evidence="2" id="KW-1133">Transmembrane helix</keyword>
<gene>
    <name evidence="4" type="primary">20354529</name>
    <name evidence="3" type="ORF">GGTG_14071</name>
</gene>
<evidence type="ECO:0000313" key="3">
    <source>
        <dbReference type="EMBL" id="EJT68350.1"/>
    </source>
</evidence>
<reference evidence="3" key="3">
    <citation type="submission" date="2010-09" db="EMBL/GenBank/DDBJ databases">
        <title>Annotation of Gaeumannomyces graminis var. tritici R3-111a-1.</title>
        <authorList>
            <consortium name="The Broad Institute Genome Sequencing Platform"/>
            <person name="Ma L.-J."/>
            <person name="Dead R."/>
            <person name="Young S.K."/>
            <person name="Zeng Q."/>
            <person name="Gargeya S."/>
            <person name="Fitzgerald M."/>
            <person name="Haas B."/>
            <person name="Abouelleil A."/>
            <person name="Alvarado L."/>
            <person name="Arachchi H.M."/>
            <person name="Berlin A."/>
            <person name="Brown A."/>
            <person name="Chapman S.B."/>
            <person name="Chen Z."/>
            <person name="Dunbar C."/>
            <person name="Freedman E."/>
            <person name="Gearin G."/>
            <person name="Gellesch M."/>
            <person name="Goldberg J."/>
            <person name="Griggs A."/>
            <person name="Gujja S."/>
            <person name="Heiman D."/>
            <person name="Howarth C."/>
            <person name="Larson L."/>
            <person name="Lui A."/>
            <person name="MacDonald P.J.P."/>
            <person name="Mehta T."/>
            <person name="Montmayeur A."/>
            <person name="Murphy C."/>
            <person name="Neiman D."/>
            <person name="Pearson M."/>
            <person name="Priest M."/>
            <person name="Roberts A."/>
            <person name="Saif S."/>
            <person name="Shea T."/>
            <person name="Shenoy N."/>
            <person name="Sisk P."/>
            <person name="Stolte C."/>
            <person name="Sykes S."/>
            <person name="Yandava C."/>
            <person name="Wortman J."/>
            <person name="Nusbaum C."/>
            <person name="Birren B."/>
        </authorList>
    </citation>
    <scope>NUCLEOTIDE SEQUENCE</scope>
    <source>
        <strain evidence="3">R3-111a-1</strain>
    </source>
</reference>
<protein>
    <submittedName>
        <fullName evidence="3 4">Uncharacterized protein</fullName>
    </submittedName>
</protein>
<evidence type="ECO:0000313" key="5">
    <source>
        <dbReference type="Proteomes" id="UP000006039"/>
    </source>
</evidence>
<dbReference type="AlphaFoldDB" id="J3PKL1"/>
<dbReference type="EMBL" id="GL385516">
    <property type="protein sequence ID" value="EJT68350.1"/>
    <property type="molecule type" value="Genomic_DNA"/>
</dbReference>
<proteinExistence type="predicted"/>
<organism evidence="3">
    <name type="scientific">Gaeumannomyces tritici (strain R3-111a-1)</name>
    <name type="common">Wheat and barley take-all root rot fungus</name>
    <name type="synonym">Gaeumannomyces graminis var. tritici</name>
    <dbReference type="NCBI Taxonomy" id="644352"/>
    <lineage>
        <taxon>Eukaryota</taxon>
        <taxon>Fungi</taxon>
        <taxon>Dikarya</taxon>
        <taxon>Ascomycota</taxon>
        <taxon>Pezizomycotina</taxon>
        <taxon>Sordariomycetes</taxon>
        <taxon>Sordariomycetidae</taxon>
        <taxon>Magnaporthales</taxon>
        <taxon>Magnaporthaceae</taxon>
        <taxon>Gaeumannomyces</taxon>
    </lineage>
</organism>
<keyword evidence="2" id="KW-0472">Membrane</keyword>
<dbReference type="RefSeq" id="XP_009230262.1">
    <property type="nucleotide sequence ID" value="XM_009231998.1"/>
</dbReference>
<feature type="region of interest" description="Disordered" evidence="1">
    <location>
        <begin position="142"/>
        <end position="174"/>
    </location>
</feature>
<reference evidence="4" key="4">
    <citation type="journal article" date="2015" name="G3 (Bethesda)">
        <title>Genome sequences of three phytopathogenic species of the Magnaporthaceae family of fungi.</title>
        <authorList>
            <person name="Okagaki L.H."/>
            <person name="Nunes C.C."/>
            <person name="Sailsbery J."/>
            <person name="Clay B."/>
            <person name="Brown D."/>
            <person name="John T."/>
            <person name="Oh Y."/>
            <person name="Young N."/>
            <person name="Fitzgerald M."/>
            <person name="Haas B.J."/>
            <person name="Zeng Q."/>
            <person name="Young S."/>
            <person name="Adiconis X."/>
            <person name="Fan L."/>
            <person name="Levin J.Z."/>
            <person name="Mitchell T.K."/>
            <person name="Okubara P.A."/>
            <person name="Farman M.L."/>
            <person name="Kohn L.M."/>
            <person name="Birren B."/>
            <person name="Ma L.-J."/>
            <person name="Dean R.A."/>
        </authorList>
    </citation>
    <scope>NUCLEOTIDE SEQUENCE</scope>
    <source>
        <strain evidence="4">R3-111a-1</strain>
    </source>
</reference>
<reference evidence="4" key="5">
    <citation type="submission" date="2018-04" db="UniProtKB">
        <authorList>
            <consortium name="EnsemblFungi"/>
        </authorList>
    </citation>
    <scope>IDENTIFICATION</scope>
    <source>
        <strain evidence="4">R3-111a-1</strain>
    </source>
</reference>
<evidence type="ECO:0000256" key="2">
    <source>
        <dbReference type="SAM" id="Phobius"/>
    </source>
</evidence>
<dbReference type="Proteomes" id="UP000006039">
    <property type="component" value="Unassembled WGS sequence"/>
</dbReference>
<feature type="region of interest" description="Disordered" evidence="1">
    <location>
        <begin position="1"/>
        <end position="35"/>
    </location>
</feature>
<keyword evidence="5" id="KW-1185">Reference proteome</keyword>
<name>J3PKL1_GAET3</name>
<dbReference type="VEuPathDB" id="FungiDB:GGTG_14071"/>
<dbReference type="GeneID" id="20354529"/>
<reference evidence="5" key="1">
    <citation type="submission" date="2010-07" db="EMBL/GenBank/DDBJ databases">
        <title>The genome sequence of Gaeumannomyces graminis var. tritici strain R3-111a-1.</title>
        <authorList>
            <consortium name="The Broad Institute Genome Sequencing Platform"/>
            <person name="Ma L.-J."/>
            <person name="Dead R."/>
            <person name="Young S."/>
            <person name="Zeng Q."/>
            <person name="Koehrsen M."/>
            <person name="Alvarado L."/>
            <person name="Berlin A."/>
            <person name="Chapman S.B."/>
            <person name="Chen Z."/>
            <person name="Freedman E."/>
            <person name="Gellesch M."/>
            <person name="Goldberg J."/>
            <person name="Griggs A."/>
            <person name="Gujja S."/>
            <person name="Heilman E.R."/>
            <person name="Heiman D."/>
            <person name="Hepburn T."/>
            <person name="Howarth C."/>
            <person name="Jen D."/>
            <person name="Larson L."/>
            <person name="Mehta T."/>
            <person name="Neiman D."/>
            <person name="Pearson M."/>
            <person name="Roberts A."/>
            <person name="Saif S."/>
            <person name="Shea T."/>
            <person name="Shenoy N."/>
            <person name="Sisk P."/>
            <person name="Stolte C."/>
            <person name="Sykes S."/>
            <person name="Walk T."/>
            <person name="White J."/>
            <person name="Yandava C."/>
            <person name="Haas B."/>
            <person name="Nusbaum C."/>
            <person name="Birren B."/>
        </authorList>
    </citation>
    <scope>NUCLEOTIDE SEQUENCE [LARGE SCALE GENOMIC DNA]</scope>
    <source>
        <strain evidence="5">R3-111a-1</strain>
    </source>
</reference>
<dbReference type="EnsemblFungi" id="EJT68350">
    <property type="protein sequence ID" value="EJT68350"/>
    <property type="gene ID" value="GGTG_14071"/>
</dbReference>
<accession>J3PKL1</accession>
<evidence type="ECO:0000256" key="1">
    <source>
        <dbReference type="SAM" id="MobiDB-lite"/>
    </source>
</evidence>
<feature type="transmembrane region" description="Helical" evidence="2">
    <location>
        <begin position="102"/>
        <end position="119"/>
    </location>
</feature>
<dbReference type="HOGENOM" id="CLU_1343323_0_0_1"/>
<reference evidence="3" key="2">
    <citation type="submission" date="2010-07" db="EMBL/GenBank/DDBJ databases">
        <authorList>
            <consortium name="The Broad Institute Genome Sequencing Platform"/>
            <consortium name="Broad Institute Genome Sequencing Center for Infectious Disease"/>
            <person name="Ma L.-J."/>
            <person name="Dead R."/>
            <person name="Young S."/>
            <person name="Zeng Q."/>
            <person name="Koehrsen M."/>
            <person name="Alvarado L."/>
            <person name="Berlin A."/>
            <person name="Chapman S.B."/>
            <person name="Chen Z."/>
            <person name="Freedman E."/>
            <person name="Gellesch M."/>
            <person name="Goldberg J."/>
            <person name="Griggs A."/>
            <person name="Gujja S."/>
            <person name="Heilman E.R."/>
            <person name="Heiman D."/>
            <person name="Hepburn T."/>
            <person name="Howarth C."/>
            <person name="Jen D."/>
            <person name="Larson L."/>
            <person name="Mehta T."/>
            <person name="Neiman D."/>
            <person name="Pearson M."/>
            <person name="Roberts A."/>
            <person name="Saif S."/>
            <person name="Shea T."/>
            <person name="Shenoy N."/>
            <person name="Sisk P."/>
            <person name="Stolte C."/>
            <person name="Sykes S."/>
            <person name="Walk T."/>
            <person name="White J."/>
            <person name="Yandava C."/>
            <person name="Haas B."/>
            <person name="Nusbaum C."/>
            <person name="Birren B."/>
        </authorList>
    </citation>
    <scope>NUCLEOTIDE SEQUENCE</scope>
    <source>
        <strain evidence="3">R3-111a-1</strain>
    </source>
</reference>